<organism evidence="5 6">
    <name type="scientific">Zoarces viviparus</name>
    <name type="common">Viviparous eelpout</name>
    <name type="synonym">Blennius viviparus</name>
    <dbReference type="NCBI Taxonomy" id="48416"/>
    <lineage>
        <taxon>Eukaryota</taxon>
        <taxon>Metazoa</taxon>
        <taxon>Chordata</taxon>
        <taxon>Craniata</taxon>
        <taxon>Vertebrata</taxon>
        <taxon>Euteleostomi</taxon>
        <taxon>Actinopterygii</taxon>
        <taxon>Neopterygii</taxon>
        <taxon>Teleostei</taxon>
        <taxon>Neoteleostei</taxon>
        <taxon>Acanthomorphata</taxon>
        <taxon>Eupercaria</taxon>
        <taxon>Perciformes</taxon>
        <taxon>Cottioidei</taxon>
        <taxon>Zoarcales</taxon>
        <taxon>Zoarcidae</taxon>
        <taxon>Zoarcinae</taxon>
        <taxon>Zoarces</taxon>
    </lineage>
</organism>
<evidence type="ECO:0000256" key="1">
    <source>
        <dbReference type="ARBA" id="ARBA00010495"/>
    </source>
</evidence>
<keyword evidence="6" id="KW-1185">Reference proteome</keyword>
<accession>A0AAW1FFX1</accession>
<evidence type="ECO:0000256" key="3">
    <source>
        <dbReference type="ARBA" id="ARBA00023054"/>
    </source>
</evidence>
<comment type="caution">
    <text evidence="5">The sequence shown here is derived from an EMBL/GenBank/DDBJ whole genome shotgun (WGS) entry which is preliminary data.</text>
</comment>
<feature type="compositionally biased region" description="Basic and acidic residues" evidence="4">
    <location>
        <begin position="177"/>
        <end position="213"/>
    </location>
</feature>
<sequence>MEMIKGNLEDISRPASSEQTGSRVSSVSLPHSDRIGATTPFSLVVLTKDAADIQSQMSSEGTTINSSARGPDRSQCSSEGTDEENEDSKLQRAIEEMRRLDEILSAKICIEKEVKRQRKELQAKLWQQFLQNKPEGHCECAQEAMNTRLFLALEAPAGTEEEDDFVPVFETQVPDCEHKRDGQYLEQSEKKPGSWRESSELSREDSGEEHFEGSHWGASKSKKKQKDFVKRNIELVIGEGDQALLTQAEKEHLAELLQGVDEEEEEEDSARGADSEEDMWAVSVLTGLGYTPEPSDLEQLTDVDSKIRLLLPVEEFLSVQSSYRNLSMRQGRGSEAGWKCYGDLQPGEKVLQDIKERRGQERRLQEIQQQLEILNQGQEMTNESPDLTEEQLLSLLDECELMDSGTQDLETNDTIPSTP</sequence>
<gene>
    <name evidence="5" type="ORF">VZT92_008665</name>
</gene>
<dbReference type="PRINTS" id="PR02075">
    <property type="entry name" value="FIBSHEATHIP1"/>
</dbReference>
<feature type="region of interest" description="Disordered" evidence="4">
    <location>
        <begin position="54"/>
        <end position="89"/>
    </location>
</feature>
<dbReference type="InterPro" id="IPR026246">
    <property type="entry name" value="Fsip1"/>
</dbReference>
<evidence type="ECO:0000256" key="4">
    <source>
        <dbReference type="SAM" id="MobiDB-lite"/>
    </source>
</evidence>
<feature type="compositionally biased region" description="Polar residues" evidence="4">
    <location>
        <begin position="54"/>
        <end position="79"/>
    </location>
</feature>
<keyword evidence="3" id="KW-0175">Coiled coil</keyword>
<dbReference type="Proteomes" id="UP001488805">
    <property type="component" value="Unassembled WGS sequence"/>
</dbReference>
<feature type="region of interest" description="Disordered" evidence="4">
    <location>
        <begin position="1"/>
        <end position="35"/>
    </location>
</feature>
<feature type="region of interest" description="Disordered" evidence="4">
    <location>
        <begin position="177"/>
        <end position="219"/>
    </location>
</feature>
<name>A0AAW1FFX1_ZOAVI</name>
<evidence type="ECO:0000313" key="6">
    <source>
        <dbReference type="Proteomes" id="UP001488805"/>
    </source>
</evidence>
<reference evidence="5 6" key="1">
    <citation type="journal article" date="2024" name="Genome Biol. Evol.">
        <title>Chromosome-level genome assembly of the viviparous eelpout Zoarces viviparus.</title>
        <authorList>
            <person name="Fuhrmann N."/>
            <person name="Brasseur M.V."/>
            <person name="Bakowski C.E."/>
            <person name="Podsiadlowski L."/>
            <person name="Prost S."/>
            <person name="Krehenwinkel H."/>
            <person name="Mayer C."/>
        </authorList>
    </citation>
    <scope>NUCLEOTIDE SEQUENCE [LARGE SCALE GENOMIC DNA]</scope>
    <source>
        <strain evidence="5">NO-MEL_2022_Ind0_liver</strain>
    </source>
</reference>
<dbReference type="Pfam" id="PF15554">
    <property type="entry name" value="FSIP1"/>
    <property type="match status" value="1"/>
</dbReference>
<evidence type="ECO:0000256" key="2">
    <source>
        <dbReference type="ARBA" id="ARBA00019480"/>
    </source>
</evidence>
<dbReference type="PANTHER" id="PTHR22012">
    <property type="entry name" value="FIBROUS SHEATH INTERACTING PROTEIN 1"/>
    <property type="match status" value="1"/>
</dbReference>
<evidence type="ECO:0000313" key="5">
    <source>
        <dbReference type="EMBL" id="KAK9533554.1"/>
    </source>
</evidence>
<comment type="similarity">
    <text evidence="1">Belongs to the FSIP1 family.</text>
</comment>
<protein>
    <recommendedName>
        <fullName evidence="2">Fibrous sheath-interacting protein 1</fullName>
    </recommendedName>
</protein>
<proteinExistence type="inferred from homology"/>
<dbReference type="EMBL" id="JBCEZU010000067">
    <property type="protein sequence ID" value="KAK9533554.1"/>
    <property type="molecule type" value="Genomic_DNA"/>
</dbReference>
<feature type="compositionally biased region" description="Polar residues" evidence="4">
    <location>
        <begin position="14"/>
        <end position="29"/>
    </location>
</feature>
<dbReference type="AlphaFoldDB" id="A0AAW1FFX1"/>
<dbReference type="PANTHER" id="PTHR22012:SF2">
    <property type="entry name" value="FIBROUS SHEATH-INTERACTING PROTEIN 1"/>
    <property type="match status" value="1"/>
</dbReference>